<dbReference type="GO" id="GO:0060326">
    <property type="term" value="P:cell chemotaxis"/>
    <property type="evidence" value="ECO:0007669"/>
    <property type="project" value="TreeGrafter"/>
</dbReference>
<feature type="domain" description="G-protein coupled receptors family 1 profile" evidence="9">
    <location>
        <begin position="47"/>
        <end position="299"/>
    </location>
</feature>
<evidence type="ECO:0000256" key="1">
    <source>
        <dbReference type="ARBA" id="ARBA00004370"/>
    </source>
</evidence>
<dbReference type="Gene3D" id="1.20.1070.10">
    <property type="entry name" value="Rhodopsin 7-helix transmembrane proteins"/>
    <property type="match status" value="1"/>
</dbReference>
<keyword evidence="5 8" id="KW-0472">Membrane</keyword>
<keyword evidence="7" id="KW-0807">Transducer</keyword>
<evidence type="ECO:0000256" key="7">
    <source>
        <dbReference type="ARBA" id="ARBA00023224"/>
    </source>
</evidence>
<dbReference type="PRINTS" id="PR00237">
    <property type="entry name" value="GPCRRHODOPSN"/>
</dbReference>
<keyword evidence="2 8" id="KW-0812">Transmembrane</keyword>
<dbReference type="InterPro" id="IPR050119">
    <property type="entry name" value="CCR1-9-like"/>
</dbReference>
<keyword evidence="6" id="KW-0675">Receptor</keyword>
<evidence type="ECO:0000256" key="3">
    <source>
        <dbReference type="ARBA" id="ARBA00022989"/>
    </source>
</evidence>
<dbReference type="Proteomes" id="UP000261500">
    <property type="component" value="Unplaced"/>
</dbReference>
<dbReference type="OrthoDB" id="9818824at2759"/>
<dbReference type="Pfam" id="PF00001">
    <property type="entry name" value="7tm_1"/>
    <property type="match status" value="1"/>
</dbReference>
<evidence type="ECO:0000313" key="10">
    <source>
        <dbReference type="Ensembl" id="ENSPLAP00000006109.1"/>
    </source>
</evidence>
<dbReference type="Ensembl" id="ENSPLAT00000006810.1">
    <property type="protein sequence ID" value="ENSPLAP00000006109.1"/>
    <property type="gene ID" value="ENSPLAG00000008171.1"/>
</dbReference>
<evidence type="ECO:0000256" key="5">
    <source>
        <dbReference type="ARBA" id="ARBA00023136"/>
    </source>
</evidence>
<keyword evidence="3 8" id="KW-1133">Transmembrane helix</keyword>
<dbReference type="PANTHER" id="PTHR10489:SF671">
    <property type="entry name" value="C-X-C CHEMOKINE RECEPTOR TYPE 3"/>
    <property type="match status" value="1"/>
</dbReference>
<proteinExistence type="predicted"/>
<feature type="transmembrane region" description="Helical" evidence="8">
    <location>
        <begin position="68"/>
        <end position="88"/>
    </location>
</feature>
<evidence type="ECO:0000259" key="9">
    <source>
        <dbReference type="PROSITE" id="PS50262"/>
    </source>
</evidence>
<dbReference type="RefSeq" id="XP_014908342.1">
    <property type="nucleotide sequence ID" value="XM_015052856.1"/>
</dbReference>
<dbReference type="InterPro" id="IPR017452">
    <property type="entry name" value="GPCR_Rhodpsn_7TM"/>
</dbReference>
<dbReference type="GO" id="GO:0007204">
    <property type="term" value="P:positive regulation of cytosolic calcium ion concentration"/>
    <property type="evidence" value="ECO:0007669"/>
    <property type="project" value="TreeGrafter"/>
</dbReference>
<evidence type="ECO:0000313" key="11">
    <source>
        <dbReference type="Proteomes" id="UP000261500"/>
    </source>
</evidence>
<evidence type="ECO:0000256" key="2">
    <source>
        <dbReference type="ARBA" id="ARBA00022692"/>
    </source>
</evidence>
<protein>
    <submittedName>
        <fullName evidence="10">C-X-C chemokine receptor type 3-like</fullName>
    </submittedName>
</protein>
<dbReference type="GO" id="GO:0016493">
    <property type="term" value="F:C-C chemokine receptor activity"/>
    <property type="evidence" value="ECO:0007669"/>
    <property type="project" value="TreeGrafter"/>
</dbReference>
<accession>A0A3B3U0E1</accession>
<feature type="transmembrane region" description="Helical" evidence="8">
    <location>
        <begin position="31"/>
        <end position="56"/>
    </location>
</feature>
<dbReference type="GeneTree" id="ENSGT01050000244848"/>
<dbReference type="STRING" id="48699.ENSPLAP00000006109"/>
<dbReference type="AlphaFoldDB" id="A0A3B3U0E1"/>
<comment type="subcellular location">
    <subcellularLocation>
        <location evidence="1">Membrane</location>
    </subcellularLocation>
</comment>
<organism evidence="10 11">
    <name type="scientific">Poecilia latipinna</name>
    <name type="common">sailfin molly</name>
    <dbReference type="NCBI Taxonomy" id="48699"/>
    <lineage>
        <taxon>Eukaryota</taxon>
        <taxon>Metazoa</taxon>
        <taxon>Chordata</taxon>
        <taxon>Craniata</taxon>
        <taxon>Vertebrata</taxon>
        <taxon>Euteleostomi</taxon>
        <taxon>Actinopterygii</taxon>
        <taxon>Neopterygii</taxon>
        <taxon>Teleostei</taxon>
        <taxon>Neoteleostei</taxon>
        <taxon>Acanthomorphata</taxon>
        <taxon>Ovalentaria</taxon>
        <taxon>Atherinomorphae</taxon>
        <taxon>Cyprinodontiformes</taxon>
        <taxon>Poeciliidae</taxon>
        <taxon>Poeciliinae</taxon>
        <taxon>Poecilia</taxon>
    </lineage>
</organism>
<dbReference type="InterPro" id="IPR000276">
    <property type="entry name" value="GPCR_Rhodpsn"/>
</dbReference>
<evidence type="ECO:0000256" key="6">
    <source>
        <dbReference type="ARBA" id="ARBA00023170"/>
    </source>
</evidence>
<feature type="transmembrane region" description="Helical" evidence="8">
    <location>
        <begin position="231"/>
        <end position="249"/>
    </location>
</feature>
<dbReference type="PANTHER" id="PTHR10489">
    <property type="entry name" value="CELL ADHESION MOLECULE"/>
    <property type="match status" value="1"/>
</dbReference>
<dbReference type="GO" id="GO:0019957">
    <property type="term" value="F:C-C chemokine binding"/>
    <property type="evidence" value="ECO:0007669"/>
    <property type="project" value="TreeGrafter"/>
</dbReference>
<feature type="transmembrane region" description="Helical" evidence="8">
    <location>
        <begin position="144"/>
        <end position="168"/>
    </location>
</feature>
<name>A0A3B3U0E1_9TELE</name>
<dbReference type="GO" id="GO:0019722">
    <property type="term" value="P:calcium-mediated signaling"/>
    <property type="evidence" value="ECO:0007669"/>
    <property type="project" value="TreeGrafter"/>
</dbReference>
<feature type="transmembrane region" description="Helical" evidence="8">
    <location>
        <begin position="196"/>
        <end position="219"/>
    </location>
</feature>
<evidence type="ECO:0000256" key="4">
    <source>
        <dbReference type="ARBA" id="ARBA00023040"/>
    </source>
</evidence>
<sequence>MVILDGLFNHTQPFDYDENYEYEDEDARKAVWIPILFSVLVIVGLLGNGLLLAVLAKKRRPWRISDSFLLQLGVVDILLLVTLPFYAAHATQSCGVCSQTALMVFGAFFKINLYVGAFLLVCICLDHYLSSIHAGQWRSHRATLATLASLLGWLVSITLTVLDGIFLVNTESMPGKALTAHPRPKTNVDWQLISSALHLGVGFLLPALVQIVFCSHIIIRRRSNRQIRLRPVLLILSLVGAFLLCWIPYNITLFIDIICYTTKDFLRNVFVDHINSLKTAVKVTSAVSCISACLRPPLYFLFCGNFRKAVFGVIKCAKVEGKSSLWELGVEVPHDQCHSQEEMTSVEQVKQVMINKNPPE</sequence>
<reference evidence="10" key="2">
    <citation type="submission" date="2025-09" db="UniProtKB">
        <authorList>
            <consortium name="Ensembl"/>
        </authorList>
    </citation>
    <scope>IDENTIFICATION</scope>
</reference>
<dbReference type="GO" id="GO:0009897">
    <property type="term" value="C:external side of plasma membrane"/>
    <property type="evidence" value="ECO:0007669"/>
    <property type="project" value="TreeGrafter"/>
</dbReference>
<dbReference type="GO" id="GO:0006955">
    <property type="term" value="P:immune response"/>
    <property type="evidence" value="ECO:0007669"/>
    <property type="project" value="TreeGrafter"/>
</dbReference>
<dbReference type="GeneID" id="106959970"/>
<feature type="transmembrane region" description="Helical" evidence="8">
    <location>
        <begin position="100"/>
        <end position="123"/>
    </location>
</feature>
<dbReference type="KEGG" id="plai:106959970"/>
<reference evidence="10" key="1">
    <citation type="submission" date="2025-08" db="UniProtKB">
        <authorList>
            <consortium name="Ensembl"/>
        </authorList>
    </citation>
    <scope>IDENTIFICATION</scope>
</reference>
<keyword evidence="11" id="KW-1185">Reference proteome</keyword>
<evidence type="ECO:0000256" key="8">
    <source>
        <dbReference type="SAM" id="Phobius"/>
    </source>
</evidence>
<dbReference type="PROSITE" id="PS50262">
    <property type="entry name" value="G_PROTEIN_RECEP_F1_2"/>
    <property type="match status" value="1"/>
</dbReference>
<dbReference type="SUPFAM" id="SSF81321">
    <property type="entry name" value="Family A G protein-coupled receptor-like"/>
    <property type="match status" value="1"/>
</dbReference>
<keyword evidence="4" id="KW-0297">G-protein coupled receptor</keyword>